<keyword evidence="7" id="KW-1185">Reference proteome</keyword>
<dbReference type="AlphaFoldDB" id="A0A1G9VBV1"/>
<dbReference type="SUPFAM" id="SSF48208">
    <property type="entry name" value="Six-hairpin glycosidases"/>
    <property type="match status" value="1"/>
</dbReference>
<evidence type="ECO:0000256" key="2">
    <source>
        <dbReference type="ARBA" id="ARBA00023277"/>
    </source>
</evidence>
<sequence>MTVRTRDGAPRVLTAHLGWSAGADKALVAEVPDGLAPRSAVLEGPDGTRELTAGPVQAVPGWHTGPYVRIPLPPDLPPGRHTLRLTDGSGRTCAAEPFEIGPDRLQRQTMSDVLAYFKAMRSSGEIDRKDRHAHLWGDESGRTVDARGGWLDASGDTSKFLSHLTYTRTMSPQQTPLCAWAMAAARDAVARRHPALLRSLGTRLRDEALWGADFLVRFQAPEGYFYTGIFDALTKQLDERVITAPLAECVRTDRYQAAYRQGGGLAIAALARASTLDDTGEFGRERYLRAALTGFAHLEAHNTAYLDDGTETVLDDYAALLAASELVGAGAPVQAAARRRARSLIGRYVRPGDGPGWFRADEEGRPFFHAAEPGLPVVALVRFAEVLADAPEAPVARALAVEAMEDTLRRTAAVPNPFGYPRQRVQPLGGTPRDAFFFPHANETGYWWQGENAGIASFAAAAALTAGLDGVGAATAARLLAFADDQLAWITGRNPYDMSMLQGRGRNNPEYESDFPNLPGGIVNGITSGWTDEEDVAFLPPDAPAGESWRWAEQWIPHTGWFLLAVATAR</sequence>
<gene>
    <name evidence="6" type="ORF">SAMN05216259_101214</name>
</gene>
<dbReference type="InterPro" id="IPR012341">
    <property type="entry name" value="6hp_glycosidase-like_sf"/>
</dbReference>
<evidence type="ECO:0000256" key="3">
    <source>
        <dbReference type="ARBA" id="ARBA00023295"/>
    </source>
</evidence>
<reference evidence="6 7" key="1">
    <citation type="submission" date="2016-10" db="EMBL/GenBank/DDBJ databases">
        <authorList>
            <person name="de Groot N.N."/>
        </authorList>
    </citation>
    <scope>NUCLEOTIDE SEQUENCE [LARGE SCALE GENOMIC DNA]</scope>
    <source>
        <strain evidence="6 7">CGMCC 4.2022</strain>
    </source>
</reference>
<keyword evidence="3" id="KW-0326">Glycosidase</keyword>
<accession>A0A1G9VBV1</accession>
<keyword evidence="1" id="KW-0378">Hydrolase</keyword>
<dbReference type="InterPro" id="IPR001701">
    <property type="entry name" value="Glyco_hydro_9"/>
</dbReference>
<evidence type="ECO:0000313" key="6">
    <source>
        <dbReference type="EMBL" id="SDM69639.1"/>
    </source>
</evidence>
<evidence type="ECO:0000259" key="5">
    <source>
        <dbReference type="Pfam" id="PF00759"/>
    </source>
</evidence>
<dbReference type="GO" id="GO:0004553">
    <property type="term" value="F:hydrolase activity, hydrolyzing O-glycosyl compounds"/>
    <property type="evidence" value="ECO:0007669"/>
    <property type="project" value="InterPro"/>
</dbReference>
<dbReference type="RefSeq" id="WP_093782305.1">
    <property type="nucleotide sequence ID" value="NZ_FNIE01000001.1"/>
</dbReference>
<dbReference type="Gene3D" id="1.50.10.10">
    <property type="match status" value="1"/>
</dbReference>
<keyword evidence="2" id="KW-0119">Carbohydrate metabolism</keyword>
<feature type="domain" description="Glycoside hydrolase family 9" evidence="5">
    <location>
        <begin position="108"/>
        <end position="510"/>
    </location>
</feature>
<evidence type="ECO:0000256" key="4">
    <source>
        <dbReference type="ARBA" id="ARBA00023326"/>
    </source>
</evidence>
<dbReference type="STRING" id="310781.SAMN05216259_101214"/>
<organism evidence="6 7">
    <name type="scientific">Actinacidiphila guanduensis</name>
    <dbReference type="NCBI Taxonomy" id="310781"/>
    <lineage>
        <taxon>Bacteria</taxon>
        <taxon>Bacillati</taxon>
        <taxon>Actinomycetota</taxon>
        <taxon>Actinomycetes</taxon>
        <taxon>Kitasatosporales</taxon>
        <taxon>Streptomycetaceae</taxon>
        <taxon>Actinacidiphila</taxon>
    </lineage>
</organism>
<keyword evidence="4" id="KW-0624">Polysaccharide degradation</keyword>
<dbReference type="InterPro" id="IPR008928">
    <property type="entry name" value="6-hairpin_glycosidase_sf"/>
</dbReference>
<dbReference type="PANTHER" id="PTHR22298">
    <property type="entry name" value="ENDO-1,4-BETA-GLUCANASE"/>
    <property type="match status" value="1"/>
</dbReference>
<dbReference type="EMBL" id="FNIE01000001">
    <property type="protein sequence ID" value="SDM69639.1"/>
    <property type="molecule type" value="Genomic_DNA"/>
</dbReference>
<evidence type="ECO:0000256" key="1">
    <source>
        <dbReference type="ARBA" id="ARBA00022801"/>
    </source>
</evidence>
<dbReference type="Pfam" id="PF00759">
    <property type="entry name" value="Glyco_hydro_9"/>
    <property type="match status" value="1"/>
</dbReference>
<proteinExistence type="predicted"/>
<protein>
    <submittedName>
        <fullName evidence="6">Beta-glucosidase family 9</fullName>
    </submittedName>
</protein>
<dbReference type="Proteomes" id="UP000199341">
    <property type="component" value="Unassembled WGS sequence"/>
</dbReference>
<name>A0A1G9VBV1_9ACTN</name>
<evidence type="ECO:0000313" key="7">
    <source>
        <dbReference type="Proteomes" id="UP000199341"/>
    </source>
</evidence>
<dbReference type="OrthoDB" id="9808897at2"/>
<dbReference type="GO" id="GO:0000272">
    <property type="term" value="P:polysaccharide catabolic process"/>
    <property type="evidence" value="ECO:0007669"/>
    <property type="project" value="UniProtKB-KW"/>
</dbReference>